<dbReference type="KEGG" id="xyk:GT347_20735"/>
<evidence type="ECO:0000259" key="6">
    <source>
        <dbReference type="SMART" id="SM00062"/>
    </source>
</evidence>
<evidence type="ECO:0000256" key="5">
    <source>
        <dbReference type="SAM" id="SignalP"/>
    </source>
</evidence>
<dbReference type="PROSITE" id="PS01039">
    <property type="entry name" value="SBP_BACTERIAL_3"/>
    <property type="match status" value="1"/>
</dbReference>
<dbReference type="Proteomes" id="UP000464787">
    <property type="component" value="Chromosome"/>
</dbReference>
<gene>
    <name evidence="7" type="ORF">GT347_20735</name>
</gene>
<protein>
    <submittedName>
        <fullName evidence="7">Transporter substrate-binding domain-containing protein</fullName>
    </submittedName>
</protein>
<dbReference type="Pfam" id="PF00497">
    <property type="entry name" value="SBP_bac_3"/>
    <property type="match status" value="1"/>
</dbReference>
<proteinExistence type="inferred from homology"/>
<dbReference type="AlphaFoldDB" id="A0A857J813"/>
<accession>A0A857J813</accession>
<name>A0A857J813_9BURK</name>
<dbReference type="PANTHER" id="PTHR35936">
    <property type="entry name" value="MEMBRANE-BOUND LYTIC MUREIN TRANSGLYCOSYLASE F"/>
    <property type="match status" value="1"/>
</dbReference>
<dbReference type="PANTHER" id="PTHR35936:SF37">
    <property type="entry name" value="AMINO ACID ABC TRANSPORTER SUBSTRATE-BINDING PROTEIN"/>
    <property type="match status" value="1"/>
</dbReference>
<reference evidence="7 8" key="1">
    <citation type="submission" date="2020-01" db="EMBL/GenBank/DDBJ databases">
        <title>Genome sequencing of strain KACC 21265.</title>
        <authorList>
            <person name="Heo J."/>
            <person name="Kim S.-J."/>
            <person name="Kim J.-S."/>
            <person name="Hong S.-B."/>
            <person name="Kwon S.-W."/>
        </authorList>
    </citation>
    <scope>NUCLEOTIDE SEQUENCE [LARGE SCALE GENOMIC DNA]</scope>
    <source>
        <strain evidence="7 8">KACC 21265</strain>
    </source>
</reference>
<keyword evidence="3 5" id="KW-0732">Signal</keyword>
<evidence type="ECO:0000256" key="3">
    <source>
        <dbReference type="ARBA" id="ARBA00022729"/>
    </source>
</evidence>
<dbReference type="EMBL" id="CP047650">
    <property type="protein sequence ID" value="QHJ00191.1"/>
    <property type="molecule type" value="Genomic_DNA"/>
</dbReference>
<comment type="subcellular location">
    <subcellularLocation>
        <location evidence="1">Cell envelope</location>
    </subcellularLocation>
</comment>
<dbReference type="SMART" id="SM00062">
    <property type="entry name" value="PBPb"/>
    <property type="match status" value="1"/>
</dbReference>
<evidence type="ECO:0000313" key="8">
    <source>
        <dbReference type="Proteomes" id="UP000464787"/>
    </source>
</evidence>
<evidence type="ECO:0000256" key="4">
    <source>
        <dbReference type="RuleBase" id="RU003744"/>
    </source>
</evidence>
<feature type="domain" description="Solute-binding protein family 3/N-terminal" evidence="6">
    <location>
        <begin position="37"/>
        <end position="257"/>
    </location>
</feature>
<evidence type="ECO:0000256" key="2">
    <source>
        <dbReference type="ARBA" id="ARBA00010333"/>
    </source>
</evidence>
<sequence length="263" mass="28373">MNLPRRSLSLSLVLAALLSAGAAQAQNALENIQKTKVLRVGIPADFAPYGSVGIDMKPQGLDIEMARYVADKLGVKLEMQAITTQNRIPYLQTNKLDLVIYSLGKTPEREQVIDFSSAYAPYYIAVYAAKSMSVKSPADMVGKSVATNRGTTDDLELTKVALPGTDIRRFEGNDATIGAFVAGQTQLISTGSPAAEVVKQRNPQMNLELKLPLKTSPCFIGIAKGEDALRLRINEIIAQARSSGEVDRLSKKWLGLPAGDLPI</sequence>
<evidence type="ECO:0000313" key="7">
    <source>
        <dbReference type="EMBL" id="QHJ00191.1"/>
    </source>
</evidence>
<feature type="signal peptide" evidence="5">
    <location>
        <begin position="1"/>
        <end position="25"/>
    </location>
</feature>
<dbReference type="SUPFAM" id="SSF53850">
    <property type="entry name" value="Periplasmic binding protein-like II"/>
    <property type="match status" value="1"/>
</dbReference>
<comment type="similarity">
    <text evidence="2 4">Belongs to the bacterial solute-binding protein 3 family.</text>
</comment>
<dbReference type="RefSeq" id="WP_160554001.1">
    <property type="nucleotide sequence ID" value="NZ_CP047650.1"/>
</dbReference>
<feature type="chain" id="PRO_5032479664" evidence="5">
    <location>
        <begin position="26"/>
        <end position="263"/>
    </location>
</feature>
<dbReference type="InterPro" id="IPR018313">
    <property type="entry name" value="SBP_3_CS"/>
</dbReference>
<dbReference type="GO" id="GO:0030313">
    <property type="term" value="C:cell envelope"/>
    <property type="evidence" value="ECO:0007669"/>
    <property type="project" value="UniProtKB-SubCell"/>
</dbReference>
<dbReference type="InterPro" id="IPR001638">
    <property type="entry name" value="Solute-binding_3/MltF_N"/>
</dbReference>
<dbReference type="Gene3D" id="3.40.190.10">
    <property type="entry name" value="Periplasmic binding protein-like II"/>
    <property type="match status" value="2"/>
</dbReference>
<evidence type="ECO:0000256" key="1">
    <source>
        <dbReference type="ARBA" id="ARBA00004196"/>
    </source>
</evidence>
<organism evidence="7 8">
    <name type="scientific">Xylophilus rhododendri</name>
    <dbReference type="NCBI Taxonomy" id="2697032"/>
    <lineage>
        <taxon>Bacteria</taxon>
        <taxon>Pseudomonadati</taxon>
        <taxon>Pseudomonadota</taxon>
        <taxon>Betaproteobacteria</taxon>
        <taxon>Burkholderiales</taxon>
        <taxon>Xylophilus</taxon>
    </lineage>
</organism>
<keyword evidence="8" id="KW-1185">Reference proteome</keyword>